<accession>A0ABN0Z0R1</accession>
<organism evidence="3 4">
    <name type="scientific">Streptomyces luteireticuli</name>
    <dbReference type="NCBI Taxonomy" id="173858"/>
    <lineage>
        <taxon>Bacteria</taxon>
        <taxon>Bacillati</taxon>
        <taxon>Actinomycetota</taxon>
        <taxon>Actinomycetes</taxon>
        <taxon>Kitasatosporales</taxon>
        <taxon>Streptomycetaceae</taxon>
        <taxon>Streptomyces</taxon>
    </lineage>
</organism>
<dbReference type="CDD" id="cd01833">
    <property type="entry name" value="XynB_like"/>
    <property type="match status" value="1"/>
</dbReference>
<comment type="caution">
    <text evidence="3">The sequence shown here is derived from an EMBL/GenBank/DDBJ whole genome shotgun (WGS) entry which is preliminary data.</text>
</comment>
<protein>
    <recommendedName>
        <fullName evidence="2">SGNH hydrolase-type esterase domain-containing protein</fullName>
    </recommendedName>
</protein>
<dbReference type="Proteomes" id="UP001500879">
    <property type="component" value="Unassembled WGS sequence"/>
</dbReference>
<evidence type="ECO:0000256" key="1">
    <source>
        <dbReference type="ARBA" id="ARBA00022729"/>
    </source>
</evidence>
<dbReference type="Pfam" id="PF13472">
    <property type="entry name" value="Lipase_GDSL_2"/>
    <property type="match status" value="1"/>
</dbReference>
<proteinExistence type="predicted"/>
<evidence type="ECO:0000313" key="4">
    <source>
        <dbReference type="Proteomes" id="UP001500879"/>
    </source>
</evidence>
<dbReference type="SUPFAM" id="SSF69318">
    <property type="entry name" value="Integrin alpha N-terminal domain"/>
    <property type="match status" value="1"/>
</dbReference>
<gene>
    <name evidence="3" type="ORF">GCM10010357_56460</name>
</gene>
<dbReference type="InterPro" id="IPR013517">
    <property type="entry name" value="FG-GAP"/>
</dbReference>
<dbReference type="InterPro" id="IPR028994">
    <property type="entry name" value="Integrin_alpha_N"/>
</dbReference>
<evidence type="ECO:0000313" key="3">
    <source>
        <dbReference type="EMBL" id="GAA0427521.1"/>
    </source>
</evidence>
<reference evidence="3 4" key="1">
    <citation type="journal article" date="2019" name="Int. J. Syst. Evol. Microbiol.">
        <title>The Global Catalogue of Microorganisms (GCM) 10K type strain sequencing project: providing services to taxonomists for standard genome sequencing and annotation.</title>
        <authorList>
            <consortium name="The Broad Institute Genomics Platform"/>
            <consortium name="The Broad Institute Genome Sequencing Center for Infectious Disease"/>
            <person name="Wu L."/>
            <person name="Ma J."/>
        </authorList>
    </citation>
    <scope>NUCLEOTIDE SEQUENCE [LARGE SCALE GENOMIC DNA]</scope>
    <source>
        <strain evidence="3 4">JCM 4788</strain>
    </source>
</reference>
<dbReference type="InterPro" id="IPR013830">
    <property type="entry name" value="SGNH_hydro"/>
</dbReference>
<keyword evidence="1" id="KW-0732">Signal</keyword>
<feature type="domain" description="SGNH hydrolase-type esterase" evidence="2">
    <location>
        <begin position="17"/>
        <end position="133"/>
    </location>
</feature>
<dbReference type="EMBL" id="BAAABX010000058">
    <property type="protein sequence ID" value="GAA0427521.1"/>
    <property type="molecule type" value="Genomic_DNA"/>
</dbReference>
<dbReference type="SUPFAM" id="SSF52266">
    <property type="entry name" value="SGNH hydrolase"/>
    <property type="match status" value="1"/>
</dbReference>
<dbReference type="PANTHER" id="PTHR30383:SF5">
    <property type="entry name" value="SGNH HYDROLASE-TYPE ESTERASE DOMAIN-CONTAINING PROTEIN"/>
    <property type="match status" value="1"/>
</dbReference>
<keyword evidence="4" id="KW-1185">Reference proteome</keyword>
<dbReference type="InterPro" id="IPR036514">
    <property type="entry name" value="SGNH_hydro_sf"/>
</dbReference>
<dbReference type="Pfam" id="PF13517">
    <property type="entry name" value="FG-GAP_3"/>
    <property type="match status" value="2"/>
</dbReference>
<dbReference type="Gene3D" id="3.40.50.1110">
    <property type="entry name" value="SGNH hydrolase"/>
    <property type="match status" value="1"/>
</dbReference>
<evidence type="ECO:0000259" key="2">
    <source>
        <dbReference type="Pfam" id="PF13472"/>
    </source>
</evidence>
<name>A0ABN0Z0R1_9ACTN</name>
<dbReference type="PANTHER" id="PTHR30383">
    <property type="entry name" value="THIOESTERASE 1/PROTEASE 1/LYSOPHOSPHOLIPASE L1"/>
    <property type="match status" value="1"/>
</dbReference>
<dbReference type="InterPro" id="IPR051532">
    <property type="entry name" value="Ester_Hydrolysis_Enzymes"/>
</dbReference>
<sequence>MPDPDHEGHWGWKIGGLAANVDKWLPAAKPNVVLLHIGTNDMHDNYRVDTAPARLGDLVDQITSAAPQMTVLVSSLVPSKDPGTQKRIEMFNAAVPRLVAERQNRGFHIGFVDMGKVTTRDLADDLHPNDGGYVKMADAFYDGLARAVGDGWIRQRVDIRPTPIRKTPPGDYRVDINGDGRADYLAVQDNGAVNAWVNNGGSGHGGWSDVGVFATGVGEPGEKVRFADINGDGRADYLAVQDNGAVNAWVNNGGSGHGGWSDVGVFATGVGEPGEKVRFADINGDGRADYLVVQGDGVVNAWVNNGGSGHGGWSDVGVFATGVGEPGEKVRFADINGDGKADYLVVQDNGAIDAWINNGGSGRGGWGEYGTFADGFGAPGSSVRV</sequence>